<dbReference type="AlphaFoldDB" id="A0A1R1Y2D3"/>
<organism evidence="1 2">
    <name type="scientific">Smittium culicis</name>
    <dbReference type="NCBI Taxonomy" id="133412"/>
    <lineage>
        <taxon>Eukaryota</taxon>
        <taxon>Fungi</taxon>
        <taxon>Fungi incertae sedis</taxon>
        <taxon>Zoopagomycota</taxon>
        <taxon>Kickxellomycotina</taxon>
        <taxon>Harpellomycetes</taxon>
        <taxon>Harpellales</taxon>
        <taxon>Legeriomycetaceae</taxon>
        <taxon>Smittium</taxon>
    </lineage>
</organism>
<dbReference type="Proteomes" id="UP000187429">
    <property type="component" value="Unassembled WGS sequence"/>
</dbReference>
<proteinExistence type="predicted"/>
<accession>A0A1R1Y2D3</accession>
<sequence>MDSPNEIVSSMLANDALTIINAENDIQKQKMKPAINPAWDLLFGSLTCMISVSSASWDEWKVHRIPFRYSQSPDANHGQQSF</sequence>
<evidence type="ECO:0000313" key="2">
    <source>
        <dbReference type="Proteomes" id="UP000187429"/>
    </source>
</evidence>
<keyword evidence="2" id="KW-1185">Reference proteome</keyword>
<evidence type="ECO:0000313" key="1">
    <source>
        <dbReference type="EMBL" id="OMJ21122.1"/>
    </source>
</evidence>
<reference evidence="2" key="1">
    <citation type="submission" date="2017-01" db="EMBL/GenBank/DDBJ databases">
        <authorList>
            <person name="Wang Y."/>
            <person name="White M."/>
            <person name="Kvist S."/>
            <person name="Moncalvo J.-M."/>
        </authorList>
    </citation>
    <scope>NUCLEOTIDE SEQUENCE [LARGE SCALE GENOMIC DNA]</scope>
    <source>
        <strain evidence="2">ID-206-W2</strain>
    </source>
</reference>
<name>A0A1R1Y2D3_9FUNG</name>
<gene>
    <name evidence="1" type="ORF">AYI69_g5951</name>
</gene>
<comment type="caution">
    <text evidence="1">The sequence shown here is derived from an EMBL/GenBank/DDBJ whole genome shotgun (WGS) entry which is preliminary data.</text>
</comment>
<dbReference type="EMBL" id="LSSM01002591">
    <property type="protein sequence ID" value="OMJ21122.1"/>
    <property type="molecule type" value="Genomic_DNA"/>
</dbReference>
<protein>
    <submittedName>
        <fullName evidence="1">Uncharacterized protein</fullName>
    </submittedName>
</protein>